<dbReference type="Pfam" id="PF03123">
    <property type="entry name" value="CAT_RBD"/>
    <property type="match status" value="1"/>
</dbReference>
<dbReference type="Proteomes" id="UP000261105">
    <property type="component" value="Unassembled WGS sequence"/>
</dbReference>
<dbReference type="SMART" id="SM01061">
    <property type="entry name" value="CAT_RBD"/>
    <property type="match status" value="1"/>
</dbReference>
<evidence type="ECO:0000313" key="5">
    <source>
        <dbReference type="EMBL" id="CUN92076.1"/>
    </source>
</evidence>
<accession>A0A174AX77</accession>
<evidence type="ECO:0000313" key="9">
    <source>
        <dbReference type="EMBL" id="RGS74612.1"/>
    </source>
</evidence>
<evidence type="ECO:0000313" key="13">
    <source>
        <dbReference type="EMBL" id="RYT68686.1"/>
    </source>
</evidence>
<dbReference type="SUPFAM" id="SSF50151">
    <property type="entry name" value="SacY-like RNA-binding domain"/>
    <property type="match status" value="1"/>
</dbReference>
<evidence type="ECO:0000313" key="20">
    <source>
        <dbReference type="Proteomes" id="UP000284267"/>
    </source>
</evidence>
<dbReference type="EMBL" id="RCXQ01000001">
    <property type="protein sequence ID" value="RYT68686.1"/>
    <property type="molecule type" value="Genomic_DNA"/>
</dbReference>
<feature type="domain" description="PRD" evidence="4">
    <location>
        <begin position="173"/>
        <end position="279"/>
    </location>
</feature>
<evidence type="ECO:0000256" key="3">
    <source>
        <dbReference type="ARBA" id="ARBA00023163"/>
    </source>
</evidence>
<dbReference type="PANTHER" id="PTHR30185">
    <property type="entry name" value="CRYPTIC BETA-GLUCOSIDE BGL OPERON ANTITERMINATOR"/>
    <property type="match status" value="1"/>
</dbReference>
<dbReference type="InterPro" id="IPR036634">
    <property type="entry name" value="PRD_sf"/>
</dbReference>
<evidence type="ECO:0000313" key="6">
    <source>
        <dbReference type="EMBL" id="CUP19080.1"/>
    </source>
</evidence>
<evidence type="ECO:0000313" key="21">
    <source>
        <dbReference type="Proteomes" id="UP000285897"/>
    </source>
</evidence>
<evidence type="ECO:0000313" key="19">
    <source>
        <dbReference type="Proteomes" id="UP000284242"/>
    </source>
</evidence>
<name>A0A174AX77_9FIRM</name>
<dbReference type="Gene3D" id="1.20.890.100">
    <property type="match status" value="1"/>
</dbReference>
<evidence type="ECO:0000313" key="10">
    <source>
        <dbReference type="EMBL" id="RGV66278.1"/>
    </source>
</evidence>
<dbReference type="Proteomes" id="UP000261222">
    <property type="component" value="Unassembled WGS sequence"/>
</dbReference>
<dbReference type="Proteomes" id="UP000285897">
    <property type="component" value="Unassembled WGS sequence"/>
</dbReference>
<dbReference type="Gene3D" id="1.20.58.1950">
    <property type="match status" value="1"/>
</dbReference>
<dbReference type="EMBL" id="CYZD01000004">
    <property type="protein sequence ID" value="CUN92076.1"/>
    <property type="molecule type" value="Genomic_DNA"/>
</dbReference>
<evidence type="ECO:0000313" key="18">
    <source>
        <dbReference type="Proteomes" id="UP000265828"/>
    </source>
</evidence>
<reference evidence="13 22" key="3">
    <citation type="journal article" date="2019" name="Science, e1252229">
        <title>Invertible promoters mediate bacterial phase variation, antibiotic resistance, and host adaptation in the gut.</title>
        <authorList>
            <person name="Jiang X."/>
            <person name="Hall A.B."/>
            <person name="Arthur T.D."/>
            <person name="Plichta D.R."/>
            <person name="Covington C.T."/>
            <person name="Poyet M."/>
            <person name="Crothers J."/>
            <person name="Moses P.L."/>
            <person name="Tolonen A.C."/>
            <person name="Vlamakis H."/>
            <person name="Alm E.J."/>
            <person name="Xavier R.J."/>
        </authorList>
    </citation>
    <scope>NUCLEOTIDE SEQUENCE [LARGE SCALE GENOMIC DNA]</scope>
    <source>
        <strain evidence="13">Af_0058</strain>
        <strain evidence="22">af_0058</strain>
    </source>
</reference>
<evidence type="ECO:0000313" key="14">
    <source>
        <dbReference type="Proteomes" id="UP000095409"/>
    </source>
</evidence>
<dbReference type="Proteomes" id="UP000095413">
    <property type="component" value="Unassembled WGS sequence"/>
</dbReference>
<sequence length="279" mass="31935">MLYRIAKILNHNSFMGIQDENNQECLVMGKGVAFGKKVGQTVPVTAEAKVYSLKEMTERGEAKDILKSVSPLCLEFANEVLNQAEQEFGKVDRTILFTMADHLDFAIRRIQNGEQISNPLTDDIRVMFYKEYKVASCIQELLKEKLQLEIDEHEIGYIALHVHAAIVDENVSQAMEIARTVRECISLVEKETGNSIDVMSLGYNRLMNHVRYMVARAIHGEKLKMNLNEYMSVKFPEAFMAAERICRQMEKSLKLPIPDIEIGYLAMHLERMLDTDINE</sequence>
<evidence type="ECO:0000256" key="2">
    <source>
        <dbReference type="ARBA" id="ARBA00023015"/>
    </source>
</evidence>
<dbReference type="PANTHER" id="PTHR30185:SF18">
    <property type="entry name" value="TRANSCRIPTIONAL REGULATOR MTLR"/>
    <property type="match status" value="1"/>
</dbReference>
<protein>
    <submittedName>
        <fullName evidence="5">Levansucrase and sucrase synthesis operon antiterminator</fullName>
    </submittedName>
    <submittedName>
        <fullName evidence="7">PRD domain-containing protein</fullName>
    </submittedName>
</protein>
<evidence type="ECO:0000256" key="1">
    <source>
        <dbReference type="ARBA" id="ARBA00022737"/>
    </source>
</evidence>
<dbReference type="AlphaFoldDB" id="A0A174AX77"/>
<feature type="domain" description="PRD" evidence="4">
    <location>
        <begin position="68"/>
        <end position="172"/>
    </location>
</feature>
<evidence type="ECO:0000313" key="8">
    <source>
        <dbReference type="EMBL" id="RGN89953.1"/>
    </source>
</evidence>
<evidence type="ECO:0000313" key="16">
    <source>
        <dbReference type="Proteomes" id="UP000261105"/>
    </source>
</evidence>
<dbReference type="InterPro" id="IPR011608">
    <property type="entry name" value="PRD"/>
</dbReference>
<dbReference type="Proteomes" id="UP000095409">
    <property type="component" value="Unassembled WGS sequence"/>
</dbReference>
<dbReference type="EMBL" id="QROS01000001">
    <property type="protein sequence ID" value="RHL50264.1"/>
    <property type="molecule type" value="Genomic_DNA"/>
</dbReference>
<dbReference type="Proteomes" id="UP000265828">
    <property type="component" value="Unassembled WGS sequence"/>
</dbReference>
<reference evidence="16 17" key="2">
    <citation type="submission" date="2018-08" db="EMBL/GenBank/DDBJ databases">
        <title>A genome reference for cultivated species of the human gut microbiota.</title>
        <authorList>
            <person name="Zou Y."/>
            <person name="Xue W."/>
            <person name="Luo G."/>
        </authorList>
    </citation>
    <scope>NUCLEOTIDE SEQUENCE [LARGE SCALE GENOMIC DNA]</scope>
    <source>
        <strain evidence="10 18">AF14-23</strain>
        <strain evidence="9 19">AF21-24</strain>
        <strain evidence="12 21">AF37-6AC</strain>
        <strain evidence="11 20">AF39-4</strain>
        <strain evidence="8 16">OM03-6</strain>
        <strain evidence="7 17">OM06-11AA</strain>
    </source>
</reference>
<dbReference type="InterPro" id="IPR036650">
    <property type="entry name" value="CAT_RNA-bd_dom_sf"/>
</dbReference>
<keyword evidence="1" id="KW-0677">Repeat</keyword>
<dbReference type="OrthoDB" id="9813552at2"/>
<evidence type="ECO:0000313" key="15">
    <source>
        <dbReference type="Proteomes" id="UP000095413"/>
    </source>
</evidence>
<dbReference type="Proteomes" id="UP000293506">
    <property type="component" value="Unassembled WGS sequence"/>
</dbReference>
<dbReference type="EMBL" id="QSUB01000002">
    <property type="protein sequence ID" value="RGN05561.1"/>
    <property type="molecule type" value="Genomic_DNA"/>
</dbReference>
<dbReference type="EMBL" id="QROE01000002">
    <property type="protein sequence ID" value="RHK96830.1"/>
    <property type="molecule type" value="Genomic_DNA"/>
</dbReference>
<dbReference type="GeneID" id="79805341"/>
<evidence type="ECO:0000313" key="7">
    <source>
        <dbReference type="EMBL" id="RGN05561.1"/>
    </source>
</evidence>
<keyword evidence="2" id="KW-0805">Transcription regulation</keyword>
<evidence type="ECO:0000313" key="17">
    <source>
        <dbReference type="Proteomes" id="UP000261222"/>
    </source>
</evidence>
<dbReference type="GO" id="GO:0006355">
    <property type="term" value="P:regulation of DNA-templated transcription"/>
    <property type="evidence" value="ECO:0007669"/>
    <property type="project" value="InterPro"/>
</dbReference>
<dbReference type="Pfam" id="PF00874">
    <property type="entry name" value="PRD"/>
    <property type="match status" value="2"/>
</dbReference>
<gene>
    <name evidence="5" type="primary">sacY</name>
    <name evidence="12" type="ORF">DW021_00935</name>
    <name evidence="11" type="ORF">DW040_06465</name>
    <name evidence="10" type="ORF">DWW07_00850</name>
    <name evidence="9" type="ORF">DWX77_07255</name>
    <name evidence="8" type="ORF">DXB38_02245</name>
    <name evidence="7" type="ORF">DXB81_05955</name>
    <name evidence="13" type="ORF">EAI82_00500</name>
    <name evidence="5" type="ORF">ERS852394_01142</name>
    <name evidence="6" type="ORF">ERS852533_00603</name>
</gene>
<dbReference type="InterPro" id="IPR004341">
    <property type="entry name" value="CAT_RNA-bd_dom"/>
</dbReference>
<dbReference type="EMBL" id="QRVV01000015">
    <property type="protein sequence ID" value="RGS74612.1"/>
    <property type="molecule type" value="Genomic_DNA"/>
</dbReference>
<dbReference type="GO" id="GO:0003723">
    <property type="term" value="F:RNA binding"/>
    <property type="evidence" value="ECO:0007669"/>
    <property type="project" value="InterPro"/>
</dbReference>
<evidence type="ECO:0000259" key="4">
    <source>
        <dbReference type="PROSITE" id="PS51372"/>
    </source>
</evidence>
<dbReference type="Proteomes" id="UP000284267">
    <property type="component" value="Unassembled WGS sequence"/>
</dbReference>
<dbReference type="Gene3D" id="1.10.1790.10">
    <property type="entry name" value="PRD domain"/>
    <property type="match status" value="1"/>
</dbReference>
<dbReference type="Proteomes" id="UP000284242">
    <property type="component" value="Unassembled WGS sequence"/>
</dbReference>
<dbReference type="EMBL" id="QRZI01000001">
    <property type="protein sequence ID" value="RGV66278.1"/>
    <property type="molecule type" value="Genomic_DNA"/>
</dbReference>
<dbReference type="EMBL" id="CZBA01000002">
    <property type="protein sequence ID" value="CUP19080.1"/>
    <property type="molecule type" value="Genomic_DNA"/>
</dbReference>
<dbReference type="InterPro" id="IPR050661">
    <property type="entry name" value="BglG_antiterminators"/>
</dbReference>
<evidence type="ECO:0000313" key="22">
    <source>
        <dbReference type="Proteomes" id="UP000293506"/>
    </source>
</evidence>
<dbReference type="EMBL" id="QSUZ01000002">
    <property type="protein sequence ID" value="RGN89953.1"/>
    <property type="molecule type" value="Genomic_DNA"/>
</dbReference>
<dbReference type="Gene3D" id="2.30.24.10">
    <property type="entry name" value="CAT RNA-binding domain"/>
    <property type="match status" value="1"/>
</dbReference>
<proteinExistence type="predicted"/>
<reference evidence="14 15" key="1">
    <citation type="submission" date="2015-09" db="EMBL/GenBank/DDBJ databases">
        <authorList>
            <consortium name="Pathogen Informatics"/>
        </authorList>
    </citation>
    <scope>NUCLEOTIDE SEQUENCE [LARGE SCALE GENOMIC DNA]</scope>
    <source>
        <strain evidence="5 14">2789STDY5608837</strain>
        <strain evidence="6 15">2789STDY5834921</strain>
    </source>
</reference>
<keyword evidence="3" id="KW-0804">Transcription</keyword>
<evidence type="ECO:0000313" key="11">
    <source>
        <dbReference type="EMBL" id="RHK96830.1"/>
    </source>
</evidence>
<dbReference type="SUPFAM" id="SSF63520">
    <property type="entry name" value="PTS-regulatory domain, PRD"/>
    <property type="match status" value="2"/>
</dbReference>
<evidence type="ECO:0000313" key="12">
    <source>
        <dbReference type="EMBL" id="RHL50264.1"/>
    </source>
</evidence>
<dbReference type="RefSeq" id="WP_005428351.1">
    <property type="nucleotide sequence ID" value="NZ_CABJDZ010000002.1"/>
</dbReference>
<organism evidence="5 14">
    <name type="scientific">Blautia obeum</name>
    <dbReference type="NCBI Taxonomy" id="40520"/>
    <lineage>
        <taxon>Bacteria</taxon>
        <taxon>Bacillati</taxon>
        <taxon>Bacillota</taxon>
        <taxon>Clostridia</taxon>
        <taxon>Lachnospirales</taxon>
        <taxon>Lachnospiraceae</taxon>
        <taxon>Blautia</taxon>
    </lineage>
</organism>
<dbReference type="PROSITE" id="PS51372">
    <property type="entry name" value="PRD_2"/>
    <property type="match status" value="2"/>
</dbReference>